<evidence type="ECO:0000313" key="4">
    <source>
        <dbReference type="EMBL" id="CAF5126119.1"/>
    </source>
</evidence>
<name>A0A822EZS7_9BILA</name>
<dbReference type="Gene3D" id="2.60.40.60">
    <property type="entry name" value="Cadherins"/>
    <property type="match status" value="1"/>
</dbReference>
<accession>A0A822EZS7</accession>
<keyword evidence="1" id="KW-0106">Calcium</keyword>
<dbReference type="Pfam" id="PF00028">
    <property type="entry name" value="Cadherin"/>
    <property type="match status" value="1"/>
</dbReference>
<dbReference type="GO" id="GO:0005509">
    <property type="term" value="F:calcium ion binding"/>
    <property type="evidence" value="ECO:0007669"/>
    <property type="project" value="UniProtKB-UniRule"/>
</dbReference>
<dbReference type="InterPro" id="IPR015919">
    <property type="entry name" value="Cadherin-like_sf"/>
</dbReference>
<reference evidence="3" key="1">
    <citation type="submission" date="2021-02" db="EMBL/GenBank/DDBJ databases">
        <authorList>
            <person name="Nowell W R."/>
        </authorList>
    </citation>
    <scope>NUCLEOTIDE SEQUENCE</scope>
</reference>
<proteinExistence type="predicted"/>
<dbReference type="Proteomes" id="UP000663848">
    <property type="component" value="Unassembled WGS sequence"/>
</dbReference>
<evidence type="ECO:0000259" key="2">
    <source>
        <dbReference type="PROSITE" id="PS50268"/>
    </source>
</evidence>
<comment type="caution">
    <text evidence="3">The sequence shown here is derived from an EMBL/GenBank/DDBJ whole genome shotgun (WGS) entry which is preliminary data.</text>
</comment>
<gene>
    <name evidence="3" type="ORF">QYT958_LOCUS45718</name>
    <name evidence="4" type="ORF">QYT958_LOCUS46414</name>
</gene>
<dbReference type="GO" id="GO:0007156">
    <property type="term" value="P:homophilic cell adhesion via plasma membrane adhesion molecules"/>
    <property type="evidence" value="ECO:0007669"/>
    <property type="project" value="InterPro"/>
</dbReference>
<dbReference type="GO" id="GO:0016020">
    <property type="term" value="C:membrane"/>
    <property type="evidence" value="ECO:0007669"/>
    <property type="project" value="InterPro"/>
</dbReference>
<dbReference type="SUPFAM" id="SSF49313">
    <property type="entry name" value="Cadherin-like"/>
    <property type="match status" value="1"/>
</dbReference>
<evidence type="ECO:0000313" key="3">
    <source>
        <dbReference type="EMBL" id="CAF5115282.1"/>
    </source>
</evidence>
<feature type="non-terminal residue" evidence="3">
    <location>
        <position position="80"/>
    </location>
</feature>
<feature type="non-terminal residue" evidence="3">
    <location>
        <position position="1"/>
    </location>
</feature>
<evidence type="ECO:0000313" key="5">
    <source>
        <dbReference type="Proteomes" id="UP000663848"/>
    </source>
</evidence>
<evidence type="ECO:0000256" key="1">
    <source>
        <dbReference type="PROSITE-ProRule" id="PRU00043"/>
    </source>
</evidence>
<feature type="domain" description="Cadherin" evidence="2">
    <location>
        <begin position="14"/>
        <end position="79"/>
    </location>
</feature>
<dbReference type="AlphaFoldDB" id="A0A822EZS7"/>
<dbReference type="PROSITE" id="PS50268">
    <property type="entry name" value="CADHERIN_2"/>
    <property type="match status" value="1"/>
</dbReference>
<dbReference type="InterPro" id="IPR002126">
    <property type="entry name" value="Cadherin-like_dom"/>
</dbReference>
<dbReference type="EMBL" id="CAJOBR010082339">
    <property type="protein sequence ID" value="CAF5126119.1"/>
    <property type="molecule type" value="Genomic_DNA"/>
</dbReference>
<dbReference type="EMBL" id="CAJOBR010077538">
    <property type="protein sequence ID" value="CAF5115282.1"/>
    <property type="molecule type" value="Genomic_DNA"/>
</dbReference>
<organism evidence="3 5">
    <name type="scientific">Rotaria socialis</name>
    <dbReference type="NCBI Taxonomy" id="392032"/>
    <lineage>
        <taxon>Eukaryota</taxon>
        <taxon>Metazoa</taxon>
        <taxon>Spiralia</taxon>
        <taxon>Gnathifera</taxon>
        <taxon>Rotifera</taxon>
        <taxon>Eurotatoria</taxon>
        <taxon>Bdelloidea</taxon>
        <taxon>Philodinida</taxon>
        <taxon>Philodinidae</taxon>
        <taxon>Rotaria</taxon>
    </lineage>
</organism>
<sequence length="80" mass="9265">DEYASQQPYSSRVIYKVEAIDPDFGRPLKLPIRYTLTSSNPLYTQFFEIHPLNGTIHLKQELDRDPPNGFDEWLLTIIAA</sequence>
<dbReference type="CDD" id="cd11304">
    <property type="entry name" value="Cadherin_repeat"/>
    <property type="match status" value="1"/>
</dbReference>
<protein>
    <recommendedName>
        <fullName evidence="2">Cadherin domain-containing protein</fullName>
    </recommendedName>
</protein>